<dbReference type="Pfam" id="PF14559">
    <property type="entry name" value="TPR_19"/>
    <property type="match status" value="1"/>
</dbReference>
<keyword evidence="1" id="KW-0677">Repeat</keyword>
<dbReference type="InterPro" id="IPR002885">
    <property type="entry name" value="PPR_rpt"/>
</dbReference>
<evidence type="ECO:0000313" key="6">
    <source>
        <dbReference type="Proteomes" id="UP000005391"/>
    </source>
</evidence>
<feature type="repeat" description="TPR" evidence="3">
    <location>
        <begin position="200"/>
        <end position="233"/>
    </location>
</feature>
<dbReference type="SUPFAM" id="SSF81901">
    <property type="entry name" value="HCP-like"/>
    <property type="match status" value="1"/>
</dbReference>
<name>E4MUE0_CAPOC</name>
<dbReference type="SUPFAM" id="SSF48452">
    <property type="entry name" value="TPR-like"/>
    <property type="match status" value="2"/>
</dbReference>
<dbReference type="Proteomes" id="UP000005391">
    <property type="component" value="Unassembled WGS sequence"/>
</dbReference>
<dbReference type="PANTHER" id="PTHR44943">
    <property type="entry name" value="CELLULOSE SYNTHASE OPERON PROTEIN C"/>
    <property type="match status" value="1"/>
</dbReference>
<dbReference type="EMBL" id="AEOH01000046">
    <property type="protein sequence ID" value="EFS96680.1"/>
    <property type="molecule type" value="Genomic_DNA"/>
</dbReference>
<dbReference type="HOGENOM" id="CLU_322572_0_0_10"/>
<protein>
    <submittedName>
        <fullName evidence="5">Tetratricopeptide repeat protein</fullName>
    </submittedName>
</protein>
<feature type="repeat" description="TPR" evidence="3">
    <location>
        <begin position="602"/>
        <end position="635"/>
    </location>
</feature>
<evidence type="ECO:0000256" key="1">
    <source>
        <dbReference type="ARBA" id="ARBA00022737"/>
    </source>
</evidence>
<dbReference type="Pfam" id="PF13432">
    <property type="entry name" value="TPR_16"/>
    <property type="match status" value="2"/>
</dbReference>
<dbReference type="PROSITE" id="PS50005">
    <property type="entry name" value="TPR"/>
    <property type="match status" value="3"/>
</dbReference>
<keyword evidence="4" id="KW-0732">Signal</keyword>
<evidence type="ECO:0000256" key="2">
    <source>
        <dbReference type="ARBA" id="ARBA00022803"/>
    </source>
</evidence>
<feature type="chain" id="PRO_5003186063" evidence="4">
    <location>
        <begin position="22"/>
        <end position="918"/>
    </location>
</feature>
<dbReference type="RefSeq" id="WP_002674951.1">
    <property type="nucleotide sequence ID" value="NZ_GL573160.1"/>
</dbReference>
<dbReference type="InterPro" id="IPR051685">
    <property type="entry name" value="Ycf3/AcsC/BcsC/TPR_MFPF"/>
</dbReference>
<gene>
    <name evidence="5" type="ORF">HMPREF1977_2000</name>
</gene>
<proteinExistence type="predicted"/>
<feature type="signal peptide" evidence="4">
    <location>
        <begin position="1"/>
        <end position="21"/>
    </location>
</feature>
<comment type="caution">
    <text evidence="5">The sequence shown here is derived from an EMBL/GenBank/DDBJ whole genome shotgun (WGS) entry which is preliminary data.</text>
</comment>
<dbReference type="Pfam" id="PF01535">
    <property type="entry name" value="PPR"/>
    <property type="match status" value="1"/>
</dbReference>
<dbReference type="SMART" id="SM00028">
    <property type="entry name" value="TPR"/>
    <property type="match status" value="8"/>
</dbReference>
<keyword evidence="2 3" id="KW-0802">TPR repeat</keyword>
<evidence type="ECO:0000313" key="5">
    <source>
        <dbReference type="EMBL" id="EFS96680.1"/>
    </source>
</evidence>
<dbReference type="Gene3D" id="1.25.40.10">
    <property type="entry name" value="Tetratricopeptide repeat domain"/>
    <property type="match status" value="4"/>
</dbReference>
<feature type="repeat" description="TPR" evidence="3">
    <location>
        <begin position="57"/>
        <end position="90"/>
    </location>
</feature>
<accession>E4MUE0</accession>
<dbReference type="InterPro" id="IPR019734">
    <property type="entry name" value="TPR_rpt"/>
</dbReference>
<dbReference type="InterPro" id="IPR011990">
    <property type="entry name" value="TPR-like_helical_dom_sf"/>
</dbReference>
<reference evidence="5 6" key="1">
    <citation type="submission" date="2010-10" db="EMBL/GenBank/DDBJ databases">
        <authorList>
            <person name="Muzny D."/>
            <person name="Qin X."/>
            <person name="Deng J."/>
            <person name="Jiang H."/>
            <person name="Liu Y."/>
            <person name="Qu J."/>
            <person name="Song X.-Z."/>
            <person name="Zhang L."/>
            <person name="Thornton R."/>
            <person name="Coyle M."/>
            <person name="Francisco L."/>
            <person name="Jackson L."/>
            <person name="Javaid M."/>
            <person name="Korchina V."/>
            <person name="Kovar C."/>
            <person name="Mata R."/>
            <person name="Mathew T."/>
            <person name="Ngo R."/>
            <person name="Nguyen L."/>
            <person name="Nguyen N."/>
            <person name="Okwuonu G."/>
            <person name="Ongeri F."/>
            <person name="Pham C."/>
            <person name="Simmons D."/>
            <person name="Wilczek-Boney K."/>
            <person name="Hale W."/>
            <person name="Jakkamsetti A."/>
            <person name="Pham P."/>
            <person name="Ruth R."/>
            <person name="San Lucas F."/>
            <person name="Warren J."/>
            <person name="Zhang J."/>
            <person name="Zhao Z."/>
            <person name="Zhou C."/>
            <person name="Zhu D."/>
            <person name="Lee S."/>
            <person name="Bess C."/>
            <person name="Blankenburg K."/>
            <person name="Forbes L."/>
            <person name="Fu Q."/>
            <person name="Gubbala S."/>
            <person name="Hirani K."/>
            <person name="Jayaseelan J.C."/>
            <person name="Lara F."/>
            <person name="Munidasa M."/>
            <person name="Palculict T."/>
            <person name="Patil S."/>
            <person name="Pu L.-L."/>
            <person name="Saada N."/>
            <person name="Tang L."/>
            <person name="Weissenberger G."/>
            <person name="Zhu Y."/>
            <person name="Hemphill L."/>
            <person name="Shang Y."/>
            <person name="Youmans B."/>
            <person name="Ayvaz T."/>
            <person name="Ross M."/>
            <person name="Santibanez J."/>
            <person name="Aqrawi P."/>
            <person name="Gross S."/>
            <person name="Joshi V."/>
            <person name="Fowler G."/>
            <person name="Nazareth L."/>
            <person name="Reid J."/>
            <person name="Worley K."/>
            <person name="Petrosino J."/>
            <person name="Highlander S."/>
            <person name="Gibbs R."/>
        </authorList>
    </citation>
    <scope>NUCLEOTIDE SEQUENCE [LARGE SCALE GENOMIC DNA]</scope>
    <source>
        <strain evidence="5 6">F0287</strain>
    </source>
</reference>
<dbReference type="PANTHER" id="PTHR44943:SF8">
    <property type="entry name" value="TPR REPEAT-CONTAINING PROTEIN MJ0263"/>
    <property type="match status" value="1"/>
</dbReference>
<dbReference type="AlphaFoldDB" id="E4MUE0"/>
<organism evidence="5 6">
    <name type="scientific">Capnocytophaga ochracea F0287</name>
    <dbReference type="NCBI Taxonomy" id="873517"/>
    <lineage>
        <taxon>Bacteria</taxon>
        <taxon>Pseudomonadati</taxon>
        <taxon>Bacteroidota</taxon>
        <taxon>Flavobacteriia</taxon>
        <taxon>Flavobacteriales</taxon>
        <taxon>Flavobacteriaceae</taxon>
        <taxon>Capnocytophaga</taxon>
    </lineage>
</organism>
<evidence type="ECO:0000256" key="3">
    <source>
        <dbReference type="PROSITE-ProRule" id="PRU00339"/>
    </source>
</evidence>
<sequence length="918" mass="107435">MKKLKIYSTLLFLLFCGNLTAQDKQVIKQINDFFNTGQYDRAKKLLDKNLTEYPKNSDLLFLMGKYYYQKKQYDKARYHLLRTLDEVPKHTAAKEILSNLEIATKHYSSAICYINELLEVSPYDAELWRKKIAVYRQQGNDIEANRLLKRIRVIYPQDQQFKKDYVYSLQMQSDQEKKKGNIDEAIRMQEETLRLNPKNEEAYTTLINSYLLSGDKEKALTYTNRGLQNLPNNQELINRKIGILTEMNRYVDAVEFAQQEMRKGNKSPQMMKNYNDLLNQAALYQNQSDPYVLYGKLYESNPSNQEALDYLINNSITKGYYTDAAMYIEKGIKSKGHTKELLSKKYSLLLLTNQEKEAYNVLEELYTKFSSDSDIKNNYLRYRYNRGQQLVQEGRYTEAIPDLQFVASQTDLDWRENAISTLYGAYLQNKEYDKALEQANALTELYPKSKSGFVKKATALAGLEKYDEALAIYKKLIEESTPEENDIYVNGYEETALAYIKYLNEKGDANIAYEQQKKLIALKENSNQGLKYLISTSSLLKKDDEVISYTRKGKELYPEDFYFVEQEAYAYTRTDKPQEAINALNPYLQKYSYNKDLSKAYTEASEKQAKQEYKERNYDRAQNTLQRALKYDPLNKNLQCERGRVFEGQKQYDSAYYYQRSFQPSLVELSDFKRHLNYLKYKTYKNEMQFFYQQNELKDKKLPGIFTAIYNRYQPKNGYSVGIASSGRADKRAFQGQLSWTHILNYKWYFDMNAALSNHYFPEYMGNLTFHKDLRNEWETEIGVGYKKLRTNDDPNLIQAHLGATKVLDDFTFNAKLTGVSFNSNFYYNTFAKVQYDLLDKRSFLAIFGGIGSAPVDEILNYQLYGQFSTTNANFGGMGQYMLTDKLALSLSGVWYNYYNGLEYSDLYNLIFGIYVSF</sequence>
<dbReference type="eggNOG" id="COG0457">
    <property type="taxonomic scope" value="Bacteria"/>
</dbReference>
<evidence type="ECO:0000256" key="4">
    <source>
        <dbReference type="SAM" id="SignalP"/>
    </source>
</evidence>